<dbReference type="FunFam" id="3.40.309.10:FF:000003">
    <property type="entry name" value="Aldehyde dehydrogenase"/>
    <property type="match status" value="1"/>
</dbReference>
<dbReference type="AlphaFoldDB" id="A0ABD3U8Y1"/>
<evidence type="ECO:0000256" key="3">
    <source>
        <dbReference type="ARBA" id="ARBA00023027"/>
    </source>
</evidence>
<dbReference type="InterPro" id="IPR015590">
    <property type="entry name" value="Aldehyde_DH_dom"/>
</dbReference>
<evidence type="ECO:0000313" key="11">
    <source>
        <dbReference type="Proteomes" id="UP001634393"/>
    </source>
</evidence>
<dbReference type="InterPro" id="IPR016162">
    <property type="entry name" value="Ald_DH_N"/>
</dbReference>
<comment type="caution">
    <text evidence="10">The sequence shown here is derived from an EMBL/GenBank/DDBJ whole genome shotgun (WGS) entry which is preliminary data.</text>
</comment>
<reference evidence="10 11" key="1">
    <citation type="submission" date="2024-12" db="EMBL/GenBank/DDBJ databases">
        <title>The unique morphological basis and parallel evolutionary history of personate flowers in Penstemon.</title>
        <authorList>
            <person name="Depatie T.H."/>
            <person name="Wessinger C.A."/>
        </authorList>
    </citation>
    <scope>NUCLEOTIDE SEQUENCE [LARGE SCALE GENOMIC DNA]</scope>
    <source>
        <strain evidence="10">WTNN_2</strain>
        <tissue evidence="10">Leaf</tissue>
    </source>
</reference>
<name>A0ABD3U8Y1_9LAMI</name>
<sequence>MIWCTAPMSVKFWPNGNNIRQISCTRARNNVFCFHKNAVTPENSNHSFVVEKKMAIIDDAESVVKELRSTYTSGKTKSYEWRISQLKAIMKILTYHEKDILEALRSDLNKPEHEAFVHEIAGVSSSCKFALKELHRWMKPEKAKTTIITFPSSAEIVSEPLGVVLVISPWNYPIYLGLDPVIGAIAAGNTVVLKPSEMAPATSSVLSKLISEYMDTSAVKVVEGAVPETTALLEQRWDKILYTGNGKVGRIVLAAAAKHLTPVLLELGGKSPVVVDSNINIKVAARRIISGKWGCNSGQTCVAPDYLITTKEFAPKLISALTSEIEKLYGKDPMKSHDLSSIINGHHFDRLTKLLDDDKVSEKVVFGGQRDKTKLKIAPTIVLDVPEDSSIMNEEIFGPILPILTVNKIEDSIGIIIAKEKPLAAYLFTNDKKLKEEFIRSVSAGGMAINETNLQLVELNLPFGGVGESGMGAYHGKFSFDAFSHKKGVLLRNFLGDVTARYPPYSSRKLQFLKAVLSNDILGIFRALLGR</sequence>
<evidence type="ECO:0000313" key="10">
    <source>
        <dbReference type="EMBL" id="KAL3845517.1"/>
    </source>
</evidence>
<dbReference type="Pfam" id="PF00171">
    <property type="entry name" value="Aldedh"/>
    <property type="match status" value="1"/>
</dbReference>
<protein>
    <recommendedName>
        <fullName evidence="5">Aldehyde dehydrogenase</fullName>
    </recommendedName>
</protein>
<dbReference type="Gene3D" id="3.40.309.10">
    <property type="entry name" value="Aldehyde Dehydrogenase, Chain A, domain 2"/>
    <property type="match status" value="1"/>
</dbReference>
<dbReference type="InterPro" id="IPR016163">
    <property type="entry name" value="Ald_DH_C"/>
</dbReference>
<comment type="catalytic activity">
    <reaction evidence="4">
        <text>an aldehyde + NAD(+) + H2O = a carboxylate + NADH + 2 H(+)</text>
        <dbReference type="Rhea" id="RHEA:16185"/>
        <dbReference type="ChEBI" id="CHEBI:15377"/>
        <dbReference type="ChEBI" id="CHEBI:15378"/>
        <dbReference type="ChEBI" id="CHEBI:17478"/>
        <dbReference type="ChEBI" id="CHEBI:29067"/>
        <dbReference type="ChEBI" id="CHEBI:57540"/>
        <dbReference type="ChEBI" id="CHEBI:57945"/>
        <dbReference type="EC" id="1.2.1.3"/>
    </reaction>
</comment>
<dbReference type="PIRSF" id="PIRSF036492">
    <property type="entry name" value="ALDH"/>
    <property type="match status" value="1"/>
</dbReference>
<evidence type="ECO:0000256" key="6">
    <source>
        <dbReference type="PIRSR" id="PIRSR036492-1"/>
    </source>
</evidence>
<keyword evidence="11" id="KW-1185">Reference proteome</keyword>
<gene>
    <name evidence="10" type="ORF">ACJIZ3_002920</name>
</gene>
<organism evidence="10 11">
    <name type="scientific">Penstemon smallii</name>
    <dbReference type="NCBI Taxonomy" id="265156"/>
    <lineage>
        <taxon>Eukaryota</taxon>
        <taxon>Viridiplantae</taxon>
        <taxon>Streptophyta</taxon>
        <taxon>Embryophyta</taxon>
        <taxon>Tracheophyta</taxon>
        <taxon>Spermatophyta</taxon>
        <taxon>Magnoliopsida</taxon>
        <taxon>eudicotyledons</taxon>
        <taxon>Gunneridae</taxon>
        <taxon>Pentapetalae</taxon>
        <taxon>asterids</taxon>
        <taxon>lamiids</taxon>
        <taxon>Lamiales</taxon>
        <taxon>Plantaginaceae</taxon>
        <taxon>Cheloneae</taxon>
        <taxon>Penstemon</taxon>
    </lineage>
</organism>
<evidence type="ECO:0000256" key="7">
    <source>
        <dbReference type="PROSITE-ProRule" id="PRU10007"/>
    </source>
</evidence>
<feature type="domain" description="Aldehyde dehydrogenase" evidence="9">
    <location>
        <begin position="57"/>
        <end position="487"/>
    </location>
</feature>
<dbReference type="FunFam" id="3.40.605.10:FF:000004">
    <property type="entry name" value="Aldehyde dehydrogenase"/>
    <property type="match status" value="1"/>
</dbReference>
<evidence type="ECO:0000256" key="8">
    <source>
        <dbReference type="RuleBase" id="RU003345"/>
    </source>
</evidence>
<evidence type="ECO:0000256" key="2">
    <source>
        <dbReference type="ARBA" id="ARBA00023002"/>
    </source>
</evidence>
<proteinExistence type="inferred from homology"/>
<dbReference type="InterPro" id="IPR029510">
    <property type="entry name" value="Ald_DH_CS_GLU"/>
</dbReference>
<dbReference type="Proteomes" id="UP001634393">
    <property type="component" value="Unassembled WGS sequence"/>
</dbReference>
<dbReference type="PANTHER" id="PTHR43570:SF16">
    <property type="entry name" value="ALDEHYDE DEHYDROGENASE TYPE III, ISOFORM Q"/>
    <property type="match status" value="1"/>
</dbReference>
<dbReference type="EMBL" id="JBJXBP010000002">
    <property type="protein sequence ID" value="KAL3845517.1"/>
    <property type="molecule type" value="Genomic_DNA"/>
</dbReference>
<dbReference type="PANTHER" id="PTHR43570">
    <property type="entry name" value="ALDEHYDE DEHYDROGENASE"/>
    <property type="match status" value="1"/>
</dbReference>
<evidence type="ECO:0000256" key="5">
    <source>
        <dbReference type="PIRNR" id="PIRNR036492"/>
    </source>
</evidence>
<dbReference type="InterPro" id="IPR012394">
    <property type="entry name" value="Aldehyde_DH_NAD(P)"/>
</dbReference>
<feature type="active site" evidence="6 7">
    <location>
        <position position="266"/>
    </location>
</feature>
<dbReference type="InterPro" id="IPR016161">
    <property type="entry name" value="Ald_DH/histidinol_DH"/>
</dbReference>
<dbReference type="GO" id="GO:0004029">
    <property type="term" value="F:aldehyde dehydrogenase (NAD+) activity"/>
    <property type="evidence" value="ECO:0007669"/>
    <property type="project" value="UniProtKB-EC"/>
</dbReference>
<keyword evidence="2 5" id="KW-0560">Oxidoreductase</keyword>
<comment type="similarity">
    <text evidence="1 5 8">Belongs to the aldehyde dehydrogenase family.</text>
</comment>
<accession>A0ABD3U8Y1</accession>
<dbReference type="GO" id="GO:0009737">
    <property type="term" value="P:response to abscisic acid"/>
    <property type="evidence" value="ECO:0007669"/>
    <property type="project" value="UniProtKB-ARBA"/>
</dbReference>
<dbReference type="PROSITE" id="PS00687">
    <property type="entry name" value="ALDEHYDE_DEHYDR_GLU"/>
    <property type="match status" value="1"/>
</dbReference>
<evidence type="ECO:0000259" key="9">
    <source>
        <dbReference type="Pfam" id="PF00171"/>
    </source>
</evidence>
<keyword evidence="3" id="KW-0520">NAD</keyword>
<evidence type="ECO:0000256" key="1">
    <source>
        <dbReference type="ARBA" id="ARBA00009986"/>
    </source>
</evidence>
<dbReference type="Gene3D" id="3.40.605.10">
    <property type="entry name" value="Aldehyde Dehydrogenase, Chain A, domain 1"/>
    <property type="match status" value="1"/>
</dbReference>
<feature type="active site" evidence="6">
    <location>
        <position position="301"/>
    </location>
</feature>
<evidence type="ECO:0000256" key="4">
    <source>
        <dbReference type="ARBA" id="ARBA00049194"/>
    </source>
</evidence>
<dbReference type="SUPFAM" id="SSF53720">
    <property type="entry name" value="ALDH-like"/>
    <property type="match status" value="1"/>
</dbReference>